<dbReference type="Proteomes" id="UP000662747">
    <property type="component" value="Chromosome"/>
</dbReference>
<dbReference type="SUPFAM" id="SSF52200">
    <property type="entry name" value="Toll/Interleukin receptor TIR domain"/>
    <property type="match status" value="1"/>
</dbReference>
<dbReference type="InterPro" id="IPR053137">
    <property type="entry name" value="NLR-like"/>
</dbReference>
<dbReference type="PROSITE" id="PS50104">
    <property type="entry name" value="TIR"/>
    <property type="match status" value="1"/>
</dbReference>
<accession>A0ABX7PB22</accession>
<dbReference type="InterPro" id="IPR035897">
    <property type="entry name" value="Toll_tir_struct_dom_sf"/>
</dbReference>
<dbReference type="PRINTS" id="PR00364">
    <property type="entry name" value="DISEASERSIST"/>
</dbReference>
<sequence length="948" mass="103637">MAQPIFISYARDSAKTAALALHEALGGDVAFLDSRDLEPGLPFPEELLDAILGSRVAVLFVDERYLQRWYCVWELRSALQPHLLLPASAPEATKQSALAHIIVARSGDAATLERLPPQLRTRTWPEQKDTAALKTLALELLARSPLSLGERLSQVENLATLRTRLLAETAIPSPRLLAGIPQFPYDLEPSIQHRFVGRENELWRIDLVLSLRSGEPSAAALTTGLEGGGGVGKTRLALEYFHRFGPRRFPGGLFWVDADVSDNRLEEQLHGILRELDPSAPPLRVFREQELPVSKALAQALNRQAPGRPILYVVDNIPEPPAGTPPGKLQTWCPAPSKVALLVTSRFRFSIADKSLAAVQVDSLSPESAVLLLTDGVGTTALQPSEWEHIAAWVGHLPLALQLLNGAMTAGGLSPAELLARSRTEGITEELDRQMEALHGTVSADMLRGVTEAFLLSYRKLSSAQQLATRLLAQLAPDPIPDAMLNQLGPGLMTAEIRNSLRARSFVGPAGSGGVPLFGVMHRVLADFLRGMADDFDAELHQACEALIRVMGQADAADTANWPLLNACLPHAEQLFERAEASSNEVLARDAIRLGLGTSGFLAERGLPREALRLGKRVLAQAEELLGTEHPLTLSAKGNLGLVMHEASDARGALALQEQVRDAYTRTVGPEHPDTLVALNNLAGTLEVLGEVDRALQYLEQVVSVRRRILGDAHLDTLVAINNLATLLQRAGRTREARALQQQLLEQQTPLLGEEHPHTLKAKSNLGRYILEDTSNRDEKSIAQARSIFESVLTARRRLLGERHPDTLEALSNLAAAIFIQGDPRTASELQEKALALLVEVLGEHSYVALISRRDLAETLKALNDYRGARTQYERALASSKLLHGPKHPTTTFIAWQLFEMCCALRDDAGADSVLNMELRWLLDQDPEQLPPEQQEIGLRLVRLSGIS</sequence>
<dbReference type="Gene3D" id="1.25.40.10">
    <property type="entry name" value="Tetratricopeptide repeat domain"/>
    <property type="match status" value="2"/>
</dbReference>
<keyword evidence="2" id="KW-0675">Receptor</keyword>
<keyword evidence="3" id="KW-1185">Reference proteome</keyword>
<proteinExistence type="predicted"/>
<dbReference type="PANTHER" id="PTHR46082:SF6">
    <property type="entry name" value="AAA+ ATPASE DOMAIN-CONTAINING PROTEIN-RELATED"/>
    <property type="match status" value="1"/>
</dbReference>
<organism evidence="2 3">
    <name type="scientific">Pyxidicoccus parkwayensis</name>
    <dbReference type="NCBI Taxonomy" id="2813578"/>
    <lineage>
        <taxon>Bacteria</taxon>
        <taxon>Pseudomonadati</taxon>
        <taxon>Myxococcota</taxon>
        <taxon>Myxococcia</taxon>
        <taxon>Myxococcales</taxon>
        <taxon>Cystobacterineae</taxon>
        <taxon>Myxococcaceae</taxon>
        <taxon>Pyxidicoccus</taxon>
    </lineage>
</organism>
<protein>
    <submittedName>
        <fullName evidence="2">Toll/interleukin-1 receptor domain-containing protein</fullName>
    </submittedName>
</protein>
<evidence type="ECO:0000313" key="3">
    <source>
        <dbReference type="Proteomes" id="UP000662747"/>
    </source>
</evidence>
<evidence type="ECO:0000313" key="2">
    <source>
        <dbReference type="EMBL" id="QSQ27647.1"/>
    </source>
</evidence>
<dbReference type="Gene3D" id="3.40.50.10140">
    <property type="entry name" value="Toll/interleukin-1 receptor homology (TIR) domain"/>
    <property type="match status" value="1"/>
</dbReference>
<dbReference type="InterPro" id="IPR000157">
    <property type="entry name" value="TIR_dom"/>
</dbReference>
<dbReference type="InterPro" id="IPR011990">
    <property type="entry name" value="TPR-like_helical_dom_sf"/>
</dbReference>
<dbReference type="InterPro" id="IPR027417">
    <property type="entry name" value="P-loop_NTPase"/>
</dbReference>
<dbReference type="EMBL" id="CP071090">
    <property type="protein sequence ID" value="QSQ27647.1"/>
    <property type="molecule type" value="Genomic_DNA"/>
</dbReference>
<evidence type="ECO:0000259" key="1">
    <source>
        <dbReference type="PROSITE" id="PS50104"/>
    </source>
</evidence>
<dbReference type="Gene3D" id="3.40.50.300">
    <property type="entry name" value="P-loop containing nucleotide triphosphate hydrolases"/>
    <property type="match status" value="1"/>
</dbReference>
<dbReference type="Pfam" id="PF13424">
    <property type="entry name" value="TPR_12"/>
    <property type="match status" value="3"/>
</dbReference>
<gene>
    <name evidence="2" type="ORF">JY651_23250</name>
</gene>
<feature type="domain" description="TIR" evidence="1">
    <location>
        <begin position="1"/>
        <end position="137"/>
    </location>
</feature>
<dbReference type="Pfam" id="PF13676">
    <property type="entry name" value="TIR_2"/>
    <property type="match status" value="1"/>
</dbReference>
<reference evidence="2 3" key="1">
    <citation type="submission" date="2021-02" db="EMBL/GenBank/DDBJ databases">
        <title>De Novo genome assembly of isolated myxobacteria.</title>
        <authorList>
            <person name="Stevens D.C."/>
        </authorList>
    </citation>
    <scope>NUCLEOTIDE SEQUENCE [LARGE SCALE GENOMIC DNA]</scope>
    <source>
        <strain evidence="3">SCPEA02</strain>
    </source>
</reference>
<dbReference type="PANTHER" id="PTHR46082">
    <property type="entry name" value="ATP/GTP-BINDING PROTEIN-RELATED"/>
    <property type="match status" value="1"/>
</dbReference>
<name>A0ABX7PB22_9BACT</name>
<dbReference type="SUPFAM" id="SSF52540">
    <property type="entry name" value="P-loop containing nucleoside triphosphate hydrolases"/>
    <property type="match status" value="1"/>
</dbReference>
<dbReference type="SUPFAM" id="SSF48452">
    <property type="entry name" value="TPR-like"/>
    <property type="match status" value="2"/>
</dbReference>